<keyword evidence="2" id="KW-1185">Reference proteome</keyword>
<organism evidence="1 2">
    <name type="scientific">Patagioenas fasciata monilis</name>
    <dbReference type="NCBI Taxonomy" id="372326"/>
    <lineage>
        <taxon>Eukaryota</taxon>
        <taxon>Metazoa</taxon>
        <taxon>Chordata</taxon>
        <taxon>Craniata</taxon>
        <taxon>Vertebrata</taxon>
        <taxon>Euteleostomi</taxon>
        <taxon>Archelosauria</taxon>
        <taxon>Archosauria</taxon>
        <taxon>Dinosauria</taxon>
        <taxon>Saurischia</taxon>
        <taxon>Theropoda</taxon>
        <taxon>Coelurosauria</taxon>
        <taxon>Aves</taxon>
        <taxon>Neognathae</taxon>
        <taxon>Neoaves</taxon>
        <taxon>Columbimorphae</taxon>
        <taxon>Columbiformes</taxon>
        <taxon>Columbidae</taxon>
        <taxon>Patagioenas</taxon>
    </lineage>
</organism>
<sequence length="118" mass="13432">MKTASVSVPAGQWIHHILYTPAIKKDITQEKLETQVKSVNSLGRMGNKQEELEVCVPLQVCSLTEITEAQWKISRLECCNGWVQAIVKDKLELQEEAVVLDVGEQQEYTEFCLRWVVS</sequence>
<accession>A0A1V4J5H6</accession>
<dbReference type="Proteomes" id="UP000190648">
    <property type="component" value="Unassembled WGS sequence"/>
</dbReference>
<evidence type="ECO:0000313" key="1">
    <source>
        <dbReference type="EMBL" id="OPJ67513.1"/>
    </source>
</evidence>
<protein>
    <submittedName>
        <fullName evidence="1">Uncharacterized protein</fullName>
    </submittedName>
</protein>
<dbReference type="AlphaFoldDB" id="A0A1V4J5H6"/>
<dbReference type="EMBL" id="LSYS01008977">
    <property type="protein sequence ID" value="OPJ67513.1"/>
    <property type="molecule type" value="Genomic_DNA"/>
</dbReference>
<evidence type="ECO:0000313" key="2">
    <source>
        <dbReference type="Proteomes" id="UP000190648"/>
    </source>
</evidence>
<gene>
    <name evidence="1" type="ORF">AV530_004518</name>
</gene>
<reference evidence="1 2" key="1">
    <citation type="submission" date="2016-02" db="EMBL/GenBank/DDBJ databases">
        <title>Band-tailed pigeon sequencing and assembly.</title>
        <authorList>
            <person name="Soares A.E."/>
            <person name="Novak B.J."/>
            <person name="Rice E.S."/>
            <person name="O'Connell B."/>
            <person name="Chang D."/>
            <person name="Weber S."/>
            <person name="Shapiro B."/>
        </authorList>
    </citation>
    <scope>NUCLEOTIDE SEQUENCE [LARGE SCALE GENOMIC DNA]</scope>
    <source>
        <strain evidence="1">BTP2013</strain>
        <tissue evidence="1">Blood</tissue>
    </source>
</reference>
<name>A0A1V4J5H6_PATFA</name>
<comment type="caution">
    <text evidence="1">The sequence shown here is derived from an EMBL/GenBank/DDBJ whole genome shotgun (WGS) entry which is preliminary data.</text>
</comment>
<proteinExistence type="predicted"/>